<sequence>MMRMITSFPKIIKTGLERDNIELHAYCLMPNHFHLLLVPQGENSLSKFMQWVMTSMCVIIIRKQTSEHIWQGRFKSFIVEKDSYYLTLMRYIEANALRADLSKTAQDWQYRSLSEKVF</sequence>
<gene>
    <name evidence="2" type="ORF">H0A76_04985</name>
</gene>
<reference evidence="2 3" key="1">
    <citation type="submission" date="2020-05" db="EMBL/GenBank/DDBJ databases">
        <title>Horizontal transmission and recombination maintain forever young bacterial symbiont genomes.</title>
        <authorList>
            <person name="Russell S.L."/>
            <person name="Pepper-Tunick E."/>
            <person name="Svedberg J."/>
            <person name="Byrne A."/>
            <person name="Ruelas Castillo J."/>
            <person name="Vollmers C."/>
            <person name="Beinart R.A."/>
            <person name="Corbett-Detig R."/>
        </authorList>
    </citation>
    <scope>NUCLEOTIDE SEQUENCE [LARGE SCALE GENOMIC DNA]</scope>
    <source>
        <strain evidence="2">455</strain>
    </source>
</reference>
<dbReference type="PANTHER" id="PTHR34322:SF2">
    <property type="entry name" value="TRANSPOSASE IS200-LIKE DOMAIN-CONTAINING PROTEIN"/>
    <property type="match status" value="1"/>
</dbReference>
<dbReference type="Proteomes" id="UP000568751">
    <property type="component" value="Unassembled WGS sequence"/>
</dbReference>
<evidence type="ECO:0000313" key="3">
    <source>
        <dbReference type="Proteomes" id="UP000568751"/>
    </source>
</evidence>
<dbReference type="EMBL" id="JACCHT010000001">
    <property type="protein sequence ID" value="NYT27291.1"/>
    <property type="molecule type" value="Genomic_DNA"/>
</dbReference>
<dbReference type="GO" id="GO:0003677">
    <property type="term" value="F:DNA binding"/>
    <property type="evidence" value="ECO:0007669"/>
    <property type="project" value="InterPro"/>
</dbReference>
<dbReference type="AlphaFoldDB" id="A0A853F2V2"/>
<dbReference type="SUPFAM" id="SSF143422">
    <property type="entry name" value="Transposase IS200-like"/>
    <property type="match status" value="1"/>
</dbReference>
<dbReference type="PANTHER" id="PTHR34322">
    <property type="entry name" value="TRANSPOSASE, Y1_TNP DOMAIN-CONTAINING"/>
    <property type="match status" value="1"/>
</dbReference>
<dbReference type="SMART" id="SM01321">
    <property type="entry name" value="Y1_Tnp"/>
    <property type="match status" value="1"/>
</dbReference>
<feature type="domain" description="Transposase IS200-like" evidence="1">
    <location>
        <begin position="3"/>
        <end position="95"/>
    </location>
</feature>
<evidence type="ECO:0000259" key="1">
    <source>
        <dbReference type="SMART" id="SM01321"/>
    </source>
</evidence>
<dbReference type="InterPro" id="IPR036515">
    <property type="entry name" value="Transposase_17_sf"/>
</dbReference>
<dbReference type="InterPro" id="IPR002686">
    <property type="entry name" value="Transposase_17"/>
</dbReference>
<dbReference type="Pfam" id="PF01797">
    <property type="entry name" value="Y1_Tnp"/>
    <property type="match status" value="1"/>
</dbReference>
<accession>A0A853F2V2</accession>
<dbReference type="GO" id="GO:0004803">
    <property type="term" value="F:transposase activity"/>
    <property type="evidence" value="ECO:0007669"/>
    <property type="project" value="InterPro"/>
</dbReference>
<dbReference type="GO" id="GO:0006313">
    <property type="term" value="P:DNA transposition"/>
    <property type="evidence" value="ECO:0007669"/>
    <property type="project" value="InterPro"/>
</dbReference>
<proteinExistence type="predicted"/>
<name>A0A853F2V2_9GAMM</name>
<organism evidence="2 3">
    <name type="scientific">Candidatus Thiodubiliella endoseptemdiera</name>
    <dbReference type="NCBI Taxonomy" id="2738886"/>
    <lineage>
        <taxon>Bacteria</taxon>
        <taxon>Pseudomonadati</taxon>
        <taxon>Pseudomonadota</taxon>
        <taxon>Gammaproteobacteria</taxon>
        <taxon>Candidatus Pseudothioglobaceae</taxon>
        <taxon>Candidatus Thiodubiliella</taxon>
    </lineage>
</organism>
<dbReference type="Gene3D" id="3.30.70.1290">
    <property type="entry name" value="Transposase IS200-like"/>
    <property type="match status" value="1"/>
</dbReference>
<protein>
    <submittedName>
        <fullName evidence="2">Transposase</fullName>
    </submittedName>
</protein>
<evidence type="ECO:0000313" key="2">
    <source>
        <dbReference type="EMBL" id="NYT27291.1"/>
    </source>
</evidence>
<comment type="caution">
    <text evidence="2">The sequence shown here is derived from an EMBL/GenBank/DDBJ whole genome shotgun (WGS) entry which is preliminary data.</text>
</comment>